<dbReference type="EMBL" id="BAAAZE010000007">
    <property type="protein sequence ID" value="GAA4019366.1"/>
    <property type="molecule type" value="Genomic_DNA"/>
</dbReference>
<dbReference type="Gene3D" id="3.30.70.120">
    <property type="match status" value="1"/>
</dbReference>
<dbReference type="InterPro" id="IPR021634">
    <property type="entry name" value="DUF3240"/>
</dbReference>
<dbReference type="InterPro" id="IPR015867">
    <property type="entry name" value="N-reg_PII/ATP_PRibTrfase_C"/>
</dbReference>
<feature type="region of interest" description="Disordered" evidence="1">
    <location>
        <begin position="1"/>
        <end position="21"/>
    </location>
</feature>
<evidence type="ECO:0000313" key="2">
    <source>
        <dbReference type="EMBL" id="GAA4019366.1"/>
    </source>
</evidence>
<feature type="compositionally biased region" description="Low complexity" evidence="1">
    <location>
        <begin position="1"/>
        <end position="20"/>
    </location>
</feature>
<accession>A0ABP7T195</accession>
<sequence length="122" mass="13314">MSNQQNSQQSSQQNSQQSSQPGHDALLTLAIPITLEEDVLDFLLLHPALASGFSIMDAQGMGQGSVLQSTMERVQGRSTRKLVLIVGNEVHLRQLIAALAQEIRNPNVAYWISPVSCYGRLA</sequence>
<gene>
    <name evidence="2" type="ORF">GCM10022212_14500</name>
</gene>
<protein>
    <submittedName>
        <fullName evidence="2">DUF3240 family protein</fullName>
    </submittedName>
</protein>
<dbReference type="Proteomes" id="UP001501353">
    <property type="component" value="Unassembled WGS sequence"/>
</dbReference>
<reference evidence="3" key="1">
    <citation type="journal article" date="2019" name="Int. J. Syst. Evol. Microbiol.">
        <title>The Global Catalogue of Microorganisms (GCM) 10K type strain sequencing project: providing services to taxonomists for standard genome sequencing and annotation.</title>
        <authorList>
            <consortium name="The Broad Institute Genomics Platform"/>
            <consortium name="The Broad Institute Genome Sequencing Center for Infectious Disease"/>
            <person name="Wu L."/>
            <person name="Ma J."/>
        </authorList>
    </citation>
    <scope>NUCLEOTIDE SEQUENCE [LARGE SCALE GENOMIC DNA]</scope>
    <source>
        <strain evidence="3">JCM 16673</strain>
    </source>
</reference>
<dbReference type="Pfam" id="PF11582">
    <property type="entry name" value="DUF3240"/>
    <property type="match status" value="1"/>
</dbReference>
<name>A0ABP7T195_9BURK</name>
<evidence type="ECO:0000313" key="3">
    <source>
        <dbReference type="Proteomes" id="UP001501353"/>
    </source>
</evidence>
<comment type="caution">
    <text evidence="2">The sequence shown here is derived from an EMBL/GenBank/DDBJ whole genome shotgun (WGS) entry which is preliminary data.</text>
</comment>
<evidence type="ECO:0000256" key="1">
    <source>
        <dbReference type="SAM" id="MobiDB-lite"/>
    </source>
</evidence>
<dbReference type="RefSeq" id="WP_344762606.1">
    <property type="nucleotide sequence ID" value="NZ_BAAAZE010000007.1"/>
</dbReference>
<organism evidence="2 3">
    <name type="scientific">Actimicrobium antarcticum</name>
    <dbReference type="NCBI Taxonomy" id="1051899"/>
    <lineage>
        <taxon>Bacteria</taxon>
        <taxon>Pseudomonadati</taxon>
        <taxon>Pseudomonadota</taxon>
        <taxon>Betaproteobacteria</taxon>
        <taxon>Burkholderiales</taxon>
        <taxon>Oxalobacteraceae</taxon>
        <taxon>Actimicrobium</taxon>
    </lineage>
</organism>
<proteinExistence type="predicted"/>
<keyword evidence="3" id="KW-1185">Reference proteome</keyword>